<dbReference type="RefSeq" id="WP_131569448.1">
    <property type="nucleotide sequence ID" value="NZ_JAINFK010000006.1"/>
</dbReference>
<dbReference type="Proteomes" id="UP000291301">
    <property type="component" value="Unassembled WGS sequence"/>
</dbReference>
<name>A0A4R0PBB6_9HYPH</name>
<gene>
    <name evidence="1" type="ORF">E0D97_12560</name>
</gene>
<dbReference type="EMBL" id="SJST01000005">
    <property type="protein sequence ID" value="TCD13321.1"/>
    <property type="molecule type" value="Genomic_DNA"/>
</dbReference>
<keyword evidence="2" id="KW-1185">Reference proteome</keyword>
<dbReference type="AlphaFoldDB" id="A0A4R0PBB6"/>
<sequence>MDHLQLLFHEVMLRHCQHVHRNEARAGDIHCFLSGIAQPGRHTAGNTVKVSFMPNLAQDAPEQTKLENIDFNKLRLVEFSSRQPQMENRYSNAS</sequence>
<protein>
    <submittedName>
        <fullName evidence="1">Uncharacterized protein</fullName>
    </submittedName>
</protein>
<proteinExistence type="predicted"/>
<evidence type="ECO:0000313" key="1">
    <source>
        <dbReference type="EMBL" id="TCD13321.1"/>
    </source>
</evidence>
<accession>A0A4R0PBB6</accession>
<reference evidence="1 2" key="1">
    <citation type="journal article" date="2015" name="Antonie Van Leeuwenhoek">
        <title>Oricola cellulosilytica gen. nov., sp. nov., a cellulose-degrading bacterium of the family Phyllobacteriaceae isolated from surface seashore water, and emended descriptions of Mesorhizobium loti and Phyllobacterium myrsinacearum.</title>
        <authorList>
            <person name="Hameed A."/>
            <person name="Shahina M."/>
            <person name="Lai W.A."/>
            <person name="Lin S.Y."/>
            <person name="Young L.S."/>
            <person name="Liu Y.C."/>
            <person name="Hsu Y.H."/>
            <person name="Young C.C."/>
        </authorList>
    </citation>
    <scope>NUCLEOTIDE SEQUENCE [LARGE SCALE GENOMIC DNA]</scope>
    <source>
        <strain evidence="1 2">KCTC 52183</strain>
    </source>
</reference>
<comment type="caution">
    <text evidence="1">The sequence shown here is derived from an EMBL/GenBank/DDBJ whole genome shotgun (WGS) entry which is preliminary data.</text>
</comment>
<evidence type="ECO:0000313" key="2">
    <source>
        <dbReference type="Proteomes" id="UP000291301"/>
    </source>
</evidence>
<organism evidence="1 2">
    <name type="scientific">Oricola cellulosilytica</name>
    <dbReference type="NCBI Taxonomy" id="1429082"/>
    <lineage>
        <taxon>Bacteria</taxon>
        <taxon>Pseudomonadati</taxon>
        <taxon>Pseudomonadota</taxon>
        <taxon>Alphaproteobacteria</taxon>
        <taxon>Hyphomicrobiales</taxon>
        <taxon>Ahrensiaceae</taxon>
        <taxon>Oricola</taxon>
    </lineage>
</organism>